<comment type="caution">
    <text evidence="5">The sequence shown here is derived from an EMBL/GenBank/DDBJ whole genome shotgun (WGS) entry which is preliminary data.</text>
</comment>
<evidence type="ECO:0000256" key="1">
    <source>
        <dbReference type="ARBA" id="ARBA00008861"/>
    </source>
</evidence>
<dbReference type="Pfam" id="PF06094">
    <property type="entry name" value="GGACT"/>
    <property type="match status" value="1"/>
</dbReference>
<name>A0A364K2E3_9BACL</name>
<dbReference type="Gene3D" id="3.10.490.10">
    <property type="entry name" value="Gamma-glutamyl cyclotransferase-like"/>
    <property type="match status" value="2"/>
</dbReference>
<evidence type="ECO:0000313" key="6">
    <source>
        <dbReference type="Proteomes" id="UP000251213"/>
    </source>
</evidence>
<accession>A0A364K2E3</accession>
<dbReference type="InterPro" id="IPR009288">
    <property type="entry name" value="AIG2-like_dom"/>
</dbReference>
<dbReference type="SUPFAM" id="SSF110857">
    <property type="entry name" value="Gamma-glutamyl cyclotransferase-like"/>
    <property type="match status" value="2"/>
</dbReference>
<reference evidence="5 6" key="1">
    <citation type="submission" date="2018-06" db="EMBL/GenBank/DDBJ databases">
        <title>Thermoflavimicrobium daqus sp. nov., a thermophilic microbe isolated from Moutai-flavour Daqu.</title>
        <authorList>
            <person name="Wang X."/>
            <person name="Zhou H."/>
        </authorList>
    </citation>
    <scope>NUCLEOTIDE SEQUENCE [LARGE SCALE GENOMIC DNA]</scope>
    <source>
        <strain evidence="5 6">FBKL4.011</strain>
    </source>
</reference>
<sequence length="292" mass="33758">MSHLIFVYGTLRTGEANHHFLQSAEKVAEQCWTEGALYITGTNPVMIVGSDSRVYGELYRITNDQLAELDRLELEINSDEKKQVKRITQIVHYDQGTKHAWMYVFEPTQIEGLASIPRGDWKCYQYLKLPELYYFAYGSCMDDERFHIHGCPHLFQDVVGRGEITGYSFRYTYRAQDGGRADIVEIGGTVEGKVYRVNQEALDYLYIREGAQRTAGIYRPAFVTGKINGEVTQHLLTFIVREKEEETAPPMHYLREIIRGAKGFVSDEYLNQLVKYHKDQFNLDILSLQLEE</sequence>
<keyword evidence="5" id="KW-0808">Transferase</keyword>
<dbReference type="OrthoDB" id="8538589at2"/>
<dbReference type="InterPro" id="IPR013024">
    <property type="entry name" value="GGCT-like"/>
</dbReference>
<proteinExistence type="inferred from homology"/>
<dbReference type="Proteomes" id="UP000251213">
    <property type="component" value="Unassembled WGS sequence"/>
</dbReference>
<comment type="similarity">
    <text evidence="1 3">Belongs to the gamma-glutamylcyclotransferase family.</text>
</comment>
<feature type="active site" description="Proton acceptor" evidence="2">
    <location>
        <position position="73"/>
    </location>
</feature>
<keyword evidence="6" id="KW-1185">Reference proteome</keyword>
<dbReference type="GO" id="GO:0016740">
    <property type="term" value="F:transferase activity"/>
    <property type="evidence" value="ECO:0007669"/>
    <property type="project" value="UniProtKB-KW"/>
</dbReference>
<evidence type="ECO:0000256" key="2">
    <source>
        <dbReference type="PIRSR" id="PIRSR639126-1"/>
    </source>
</evidence>
<dbReference type="GO" id="GO:0005829">
    <property type="term" value="C:cytosol"/>
    <property type="evidence" value="ECO:0007669"/>
    <property type="project" value="TreeGrafter"/>
</dbReference>
<dbReference type="CDD" id="cd06661">
    <property type="entry name" value="GGCT_like"/>
    <property type="match status" value="2"/>
</dbReference>
<gene>
    <name evidence="5" type="ORF">DL897_13830</name>
</gene>
<evidence type="ECO:0000256" key="3">
    <source>
        <dbReference type="RuleBase" id="RU367036"/>
    </source>
</evidence>
<evidence type="ECO:0000259" key="4">
    <source>
        <dbReference type="Pfam" id="PF06094"/>
    </source>
</evidence>
<feature type="domain" description="Gamma-glutamylcyclotransferase AIG2-like" evidence="4">
    <location>
        <begin position="5"/>
        <end position="122"/>
    </location>
</feature>
<dbReference type="RefSeq" id="WP_113659744.1">
    <property type="nucleotide sequence ID" value="NZ_KZ845671.1"/>
</dbReference>
<protein>
    <recommendedName>
        <fullName evidence="3">Gamma-glutamylcyclotransferase family protein</fullName>
    </recommendedName>
</protein>
<dbReference type="PANTHER" id="PTHR12510">
    <property type="entry name" value="TROPONIN C-AKIN-1 PROTEIN"/>
    <property type="match status" value="1"/>
</dbReference>
<dbReference type="PANTHER" id="PTHR12510:SF4">
    <property type="entry name" value="GAMMA-GLUTAMYLAMINECYCLOTRANSFERASE"/>
    <property type="match status" value="1"/>
</dbReference>
<dbReference type="GO" id="GO:0061929">
    <property type="term" value="F:gamma-glutamylaminecyclotransferase activity"/>
    <property type="evidence" value="ECO:0007669"/>
    <property type="project" value="InterPro"/>
</dbReference>
<reference evidence="5 6" key="2">
    <citation type="submission" date="2018-06" db="EMBL/GenBank/DDBJ databases">
        <authorList>
            <person name="Zhirakovskaya E."/>
        </authorList>
    </citation>
    <scope>NUCLEOTIDE SEQUENCE [LARGE SCALE GENOMIC DNA]</scope>
    <source>
        <strain evidence="5 6">FBKL4.011</strain>
    </source>
</reference>
<dbReference type="InterPro" id="IPR039126">
    <property type="entry name" value="GGACT"/>
</dbReference>
<dbReference type="EMBL" id="QJKK01000009">
    <property type="protein sequence ID" value="RAL22501.1"/>
    <property type="molecule type" value="Genomic_DNA"/>
</dbReference>
<organism evidence="5 6">
    <name type="scientific">Thermoflavimicrobium daqui</name>
    <dbReference type="NCBI Taxonomy" id="2137476"/>
    <lineage>
        <taxon>Bacteria</taxon>
        <taxon>Bacillati</taxon>
        <taxon>Bacillota</taxon>
        <taxon>Bacilli</taxon>
        <taxon>Bacillales</taxon>
        <taxon>Thermoactinomycetaceae</taxon>
        <taxon>Thermoflavimicrobium</taxon>
    </lineage>
</organism>
<evidence type="ECO:0000313" key="5">
    <source>
        <dbReference type="EMBL" id="RAL22501.1"/>
    </source>
</evidence>
<dbReference type="Pfam" id="PF13772">
    <property type="entry name" value="AIG2_2"/>
    <property type="match status" value="1"/>
</dbReference>
<dbReference type="InterPro" id="IPR036568">
    <property type="entry name" value="GGCT-like_sf"/>
</dbReference>
<dbReference type="AlphaFoldDB" id="A0A364K2E3"/>